<feature type="region of interest" description="Disordered" evidence="2">
    <location>
        <begin position="559"/>
        <end position="731"/>
    </location>
</feature>
<feature type="compositionally biased region" description="Low complexity" evidence="2">
    <location>
        <begin position="446"/>
        <end position="456"/>
    </location>
</feature>
<feature type="compositionally biased region" description="Low complexity" evidence="2">
    <location>
        <begin position="668"/>
        <end position="681"/>
    </location>
</feature>
<feature type="compositionally biased region" description="Low complexity" evidence="2">
    <location>
        <begin position="282"/>
        <end position="301"/>
    </location>
</feature>
<feature type="compositionally biased region" description="Low complexity" evidence="2">
    <location>
        <begin position="221"/>
        <end position="246"/>
    </location>
</feature>
<feature type="compositionally biased region" description="Basic residues" evidence="2">
    <location>
        <begin position="563"/>
        <end position="575"/>
    </location>
</feature>
<feature type="region of interest" description="Disordered" evidence="2">
    <location>
        <begin position="213"/>
        <end position="325"/>
    </location>
</feature>
<evidence type="ECO:0000313" key="4">
    <source>
        <dbReference type="Proteomes" id="UP000239560"/>
    </source>
</evidence>
<evidence type="ECO:0000256" key="1">
    <source>
        <dbReference type="SAM" id="Coils"/>
    </source>
</evidence>
<feature type="compositionally biased region" description="Acidic residues" evidence="2">
    <location>
        <begin position="589"/>
        <end position="604"/>
    </location>
</feature>
<dbReference type="OrthoDB" id="2530060at2759"/>
<dbReference type="AlphaFoldDB" id="A0A2T0A1A2"/>
<feature type="compositionally biased region" description="Basic residues" evidence="2">
    <location>
        <begin position="699"/>
        <end position="708"/>
    </location>
</feature>
<feature type="region of interest" description="Disordered" evidence="2">
    <location>
        <begin position="442"/>
        <end position="475"/>
    </location>
</feature>
<feature type="coiled-coil region" evidence="1">
    <location>
        <begin position="734"/>
        <end position="761"/>
    </location>
</feature>
<reference evidence="3 4" key="1">
    <citation type="journal article" date="2018" name="Elife">
        <title>Functional genomics of lipid metabolism in the oleaginous yeast Rhodosporidium toruloides.</title>
        <authorList>
            <person name="Coradetti S.T."/>
            <person name="Pinel D."/>
            <person name="Geiselman G."/>
            <person name="Ito M."/>
            <person name="Mondo S."/>
            <person name="Reilly M.C."/>
            <person name="Cheng Y.F."/>
            <person name="Bauer S."/>
            <person name="Grigoriev I."/>
            <person name="Gladden J.M."/>
            <person name="Simmons B.A."/>
            <person name="Brem R."/>
            <person name="Arkin A.P."/>
            <person name="Skerker J.M."/>
        </authorList>
    </citation>
    <scope>NUCLEOTIDE SEQUENCE [LARGE SCALE GENOMIC DNA]</scope>
    <source>
        <strain evidence="3 4">NBRC 0880</strain>
    </source>
</reference>
<feature type="compositionally biased region" description="Polar residues" evidence="2">
    <location>
        <begin position="315"/>
        <end position="325"/>
    </location>
</feature>
<comment type="caution">
    <text evidence="3">The sequence shown here is derived from an EMBL/GenBank/DDBJ whole genome shotgun (WGS) entry which is preliminary data.</text>
</comment>
<accession>A0A2T0A1A2</accession>
<protein>
    <submittedName>
        <fullName evidence="3">Proteophosphoglycan 5</fullName>
    </submittedName>
</protein>
<evidence type="ECO:0000256" key="2">
    <source>
        <dbReference type="SAM" id="MobiDB-lite"/>
    </source>
</evidence>
<organism evidence="3 4">
    <name type="scientific">Rhodotorula toruloides</name>
    <name type="common">Yeast</name>
    <name type="synonym">Rhodosporidium toruloides</name>
    <dbReference type="NCBI Taxonomy" id="5286"/>
    <lineage>
        <taxon>Eukaryota</taxon>
        <taxon>Fungi</taxon>
        <taxon>Dikarya</taxon>
        <taxon>Basidiomycota</taxon>
        <taxon>Pucciniomycotina</taxon>
        <taxon>Microbotryomycetes</taxon>
        <taxon>Sporidiobolales</taxon>
        <taxon>Sporidiobolaceae</taxon>
        <taxon>Rhodotorula</taxon>
    </lineage>
</organism>
<dbReference type="Proteomes" id="UP000239560">
    <property type="component" value="Unassembled WGS sequence"/>
</dbReference>
<feature type="compositionally biased region" description="Low complexity" evidence="2">
    <location>
        <begin position="915"/>
        <end position="938"/>
    </location>
</feature>
<keyword evidence="1" id="KW-0175">Coiled coil</keyword>
<evidence type="ECO:0000313" key="3">
    <source>
        <dbReference type="EMBL" id="PRQ71765.1"/>
    </source>
</evidence>
<sequence length="1036" mass="109400">MRKDDAKPSPSTVPLLPFTCRWLLEKYSRSRSLAEDGPPAKKRRIGEVAGQANDEHIEWDHYSQPQLALRLETTFAQAASGSGSSSGGTYYPVRMILSVTFDPLYRDARSFTQTGGGQGQQPLTLDSLDLTSFSSPSIRAATPPDQLPLKAVYRDAVMGLRYISLLPPSQDAASSSTQRSAGIEFKRLQVKFTSTEERVRFIEAVKTIVPAKPAVESSSNGAMASASPAPRPADGAIGTTTSQAPKTKQKKKAARPTQVTPVPATPSRPLPSQVPSSRPTDRAQSPSVARSSQAPARARQAGPVTPARQAPREPTASTSASTSRLPATLATILPNLSTPTQATQAAPASPAYTTASLALAALPPEEFEQLLQDALMEDGFEGLVARVKDSSEHLSDLASADEAPVLLFGDASTTTASSSTSAKDSLAHSSWAVLPTPPARAQRTQSFLSSTSASSSVGGGARGAGEDSSSLGSPAYLQQGSVLPSHDGNGVFAAGSLVQSSLLPSVYASAVIDFDSASDASDGRSASSVAFDALSNGTSASGRSATSWALTEEALSTLPSGAARRHASGRGRRAERRSEGLGLSLGGDDTWDAIEGDTEDEDDAASAGFTSGSEGEEGEDSAARQARMAVEEKENDEWALSTLAMSAGLAPPPRSNTTRRRRPPPPSSASQISPILLSSPSGTSALRSLSPASGSRFSHGQKRRHRRAGARDSATGSQKRSNNGSVISGRPGQVNVLERVLIEEEERARRMREIVERRREEERLRKGEQSVLFGSAVRNYLSIDPAFLDQLASTATPSASTFPTPTPSRSTSPLRHTLTTLASEAKLDSLDTIGEALLRSAGFEMEEEDDGAETETEQEHPHEWAHYTAATPPAASLRVQRAATTGLEKKSHSASDLPGLMRLQPLSTNLAIRPTSTLMRRSSSYSSPSSRSPLRALPSPTALDLSHLSHEERILLAPSEAGSAASAWGGDLDSLELAVSYWKRVWRRLKGLGARAAGGAVVEEEREEEASGDVALERRWSVPELAVVRDGVQAGA</sequence>
<name>A0A2T0A1A2_RHOTO</name>
<proteinExistence type="predicted"/>
<feature type="region of interest" description="Disordered" evidence="2">
    <location>
        <begin position="913"/>
        <end position="938"/>
    </location>
</feature>
<gene>
    <name evidence="3" type="ORF">AAT19DRAFT_9880</name>
</gene>
<feature type="compositionally biased region" description="Polar residues" evidence="2">
    <location>
        <begin position="682"/>
        <end position="698"/>
    </location>
</feature>
<feature type="compositionally biased region" description="Polar residues" evidence="2">
    <location>
        <begin position="714"/>
        <end position="726"/>
    </location>
</feature>
<dbReference type="EMBL" id="LCTV02000011">
    <property type="protein sequence ID" value="PRQ71765.1"/>
    <property type="molecule type" value="Genomic_DNA"/>
</dbReference>